<comment type="caution">
    <text evidence="1">The sequence shown here is derived from an EMBL/GenBank/DDBJ whole genome shotgun (WGS) entry which is preliminary data.</text>
</comment>
<reference evidence="2" key="1">
    <citation type="submission" date="2018-09" db="EMBL/GenBank/DDBJ databases">
        <title>Paracoccus onubensis nov. sp. a moderate halophilic bacterium isolated from Gruta de las Maravillas (Aracena, Spain).</title>
        <authorList>
            <person name="Jurado V."/>
            <person name="Gutierrez-Patricio S."/>
            <person name="Gonzalez-Pimentel J.L."/>
            <person name="Miller A.Z."/>
            <person name="Laiz L."/>
            <person name="Saiz-Jimenez C."/>
        </authorList>
    </citation>
    <scope>NUCLEOTIDE SEQUENCE [LARGE SCALE GENOMIC DNA]</scope>
    <source>
        <strain evidence="2">DSM 26381</strain>
    </source>
</reference>
<dbReference type="Proteomes" id="UP000283587">
    <property type="component" value="Unassembled WGS sequence"/>
</dbReference>
<protein>
    <submittedName>
        <fullName evidence="1">Uncharacterized protein</fullName>
    </submittedName>
</protein>
<evidence type="ECO:0000313" key="1">
    <source>
        <dbReference type="EMBL" id="RJL13678.1"/>
    </source>
</evidence>
<organism evidence="1 2">
    <name type="scientific">Paracoccus siganidrum</name>
    <dbReference type="NCBI Taxonomy" id="1276757"/>
    <lineage>
        <taxon>Bacteria</taxon>
        <taxon>Pseudomonadati</taxon>
        <taxon>Pseudomonadota</taxon>
        <taxon>Alphaproteobacteria</taxon>
        <taxon>Rhodobacterales</taxon>
        <taxon>Paracoccaceae</taxon>
        <taxon>Paracoccus</taxon>
    </lineage>
</organism>
<dbReference type="EMBL" id="QZEW01000044">
    <property type="protein sequence ID" value="RJL13678.1"/>
    <property type="molecule type" value="Genomic_DNA"/>
</dbReference>
<gene>
    <name evidence="1" type="ORF">D3P05_11765</name>
</gene>
<dbReference type="AlphaFoldDB" id="A0A419A6A3"/>
<keyword evidence="2" id="KW-1185">Reference proteome</keyword>
<accession>A0A419A6A3</accession>
<name>A0A419A6A3_9RHOB</name>
<proteinExistence type="predicted"/>
<evidence type="ECO:0000313" key="2">
    <source>
        <dbReference type="Proteomes" id="UP000283587"/>
    </source>
</evidence>
<sequence>MPARCEGPQDLAEVAQPLATPATLGITKDGLTIWRAGQPILHVPCEAPPGIALRCLVAWHEGS</sequence>